<name>A0ABQ9EQG2_TEGGR</name>
<reference evidence="1 2" key="1">
    <citation type="submission" date="2022-12" db="EMBL/GenBank/DDBJ databases">
        <title>Chromosome-level genome of Tegillarca granosa.</title>
        <authorList>
            <person name="Kim J."/>
        </authorList>
    </citation>
    <scope>NUCLEOTIDE SEQUENCE [LARGE SCALE GENOMIC DNA]</scope>
    <source>
        <strain evidence="1">Teg-2019</strain>
        <tissue evidence="1">Adductor muscle</tissue>
    </source>
</reference>
<protein>
    <recommendedName>
        <fullName evidence="3">F-box domain-containing protein</fullName>
    </recommendedName>
</protein>
<proteinExistence type="predicted"/>
<gene>
    <name evidence="1" type="ORF">KUTeg_016712</name>
</gene>
<dbReference type="Proteomes" id="UP001217089">
    <property type="component" value="Unassembled WGS sequence"/>
</dbReference>
<evidence type="ECO:0000313" key="1">
    <source>
        <dbReference type="EMBL" id="KAJ8306167.1"/>
    </source>
</evidence>
<comment type="caution">
    <text evidence="1">The sequence shown here is derived from an EMBL/GenBank/DDBJ whole genome shotgun (WGS) entry which is preliminary data.</text>
</comment>
<evidence type="ECO:0000313" key="2">
    <source>
        <dbReference type="Proteomes" id="UP001217089"/>
    </source>
</evidence>
<evidence type="ECO:0008006" key="3">
    <source>
        <dbReference type="Google" id="ProtNLM"/>
    </source>
</evidence>
<dbReference type="EMBL" id="JARBDR010000813">
    <property type="protein sequence ID" value="KAJ8306167.1"/>
    <property type="molecule type" value="Genomic_DNA"/>
</dbReference>
<keyword evidence="2" id="KW-1185">Reference proteome</keyword>
<accession>A0ABQ9EQG2</accession>
<sequence>MLTGLNCLDKRCDLRMPITVDILQKILQSLPVGELVSHSNKEVKHALQVGNIRFVSHLNALEVIIPHSKTDQFSKCCVILIPATRLPVCAFTAVKSGNAIGQFSKSIALIHRILKTIKTLFTILPYKKIVWSQIVPRLSWRGEINHASANKVRLRINRIISKYVICNGGFYVRYPELIEKNVSLFDQGGNSTGNVLFTYSNDIVSPTDGESGPWLYF</sequence>
<organism evidence="1 2">
    <name type="scientific">Tegillarca granosa</name>
    <name type="common">Malaysian cockle</name>
    <name type="synonym">Anadara granosa</name>
    <dbReference type="NCBI Taxonomy" id="220873"/>
    <lineage>
        <taxon>Eukaryota</taxon>
        <taxon>Metazoa</taxon>
        <taxon>Spiralia</taxon>
        <taxon>Lophotrochozoa</taxon>
        <taxon>Mollusca</taxon>
        <taxon>Bivalvia</taxon>
        <taxon>Autobranchia</taxon>
        <taxon>Pteriomorphia</taxon>
        <taxon>Arcoida</taxon>
        <taxon>Arcoidea</taxon>
        <taxon>Arcidae</taxon>
        <taxon>Tegillarca</taxon>
    </lineage>
</organism>